<dbReference type="CDD" id="cd00397">
    <property type="entry name" value="DNA_BRE_C"/>
    <property type="match status" value="1"/>
</dbReference>
<dbReference type="Gene3D" id="1.10.150.130">
    <property type="match status" value="1"/>
</dbReference>
<dbReference type="Proteomes" id="UP000076603">
    <property type="component" value="Unassembled WGS sequence"/>
</dbReference>
<protein>
    <submittedName>
        <fullName evidence="4">Tyrosine recombinase XerC</fullName>
    </submittedName>
</protein>
<dbReference type="EMBL" id="LWAE01000002">
    <property type="protein sequence ID" value="KZL92702.1"/>
    <property type="molecule type" value="Genomic_DNA"/>
</dbReference>
<evidence type="ECO:0000313" key="4">
    <source>
        <dbReference type="EMBL" id="KZL92702.1"/>
    </source>
</evidence>
<dbReference type="AlphaFoldDB" id="A0A161YPH8"/>
<dbReference type="GO" id="GO:0006310">
    <property type="term" value="P:DNA recombination"/>
    <property type="evidence" value="ECO:0007669"/>
    <property type="project" value="UniProtKB-KW"/>
</dbReference>
<dbReference type="OrthoDB" id="184666at2"/>
<dbReference type="InterPro" id="IPR010998">
    <property type="entry name" value="Integrase_recombinase_N"/>
</dbReference>
<dbReference type="Gene3D" id="1.10.443.10">
    <property type="entry name" value="Intergrase catalytic core"/>
    <property type="match status" value="1"/>
</dbReference>
<dbReference type="Pfam" id="PF00589">
    <property type="entry name" value="Phage_integrase"/>
    <property type="match status" value="1"/>
</dbReference>
<evidence type="ECO:0000259" key="3">
    <source>
        <dbReference type="PROSITE" id="PS51898"/>
    </source>
</evidence>
<keyword evidence="1" id="KW-0238">DNA-binding</keyword>
<proteinExistence type="predicted"/>
<dbReference type="InterPro" id="IPR013762">
    <property type="entry name" value="Integrase-like_cat_sf"/>
</dbReference>
<dbReference type="RefSeq" id="WP_066622367.1">
    <property type="nucleotide sequence ID" value="NZ_FQXL01000021.1"/>
</dbReference>
<gene>
    <name evidence="4" type="primary">xerC_4</name>
    <name evidence="4" type="ORF">CLMAG_25160</name>
</gene>
<reference evidence="4 5" key="1">
    <citation type="submission" date="2016-04" db="EMBL/GenBank/DDBJ databases">
        <title>Genome sequence of Clostridium magnum DSM 2767.</title>
        <authorList>
            <person name="Poehlein A."/>
            <person name="Uhlig R."/>
            <person name="Fischer R."/>
            <person name="Bahl H."/>
            <person name="Daniel R."/>
        </authorList>
    </citation>
    <scope>NUCLEOTIDE SEQUENCE [LARGE SCALE GENOMIC DNA]</scope>
    <source>
        <strain evidence="4 5">DSM 2767</strain>
    </source>
</reference>
<evidence type="ECO:0000256" key="1">
    <source>
        <dbReference type="ARBA" id="ARBA00023125"/>
    </source>
</evidence>
<name>A0A161YPH8_9CLOT</name>
<comment type="caution">
    <text evidence="4">The sequence shown here is derived from an EMBL/GenBank/DDBJ whole genome shotgun (WGS) entry which is preliminary data.</text>
</comment>
<dbReference type="SUPFAM" id="SSF56349">
    <property type="entry name" value="DNA breaking-rejoining enzymes"/>
    <property type="match status" value="1"/>
</dbReference>
<feature type="domain" description="Tyr recombinase" evidence="3">
    <location>
        <begin position="133"/>
        <end position="308"/>
    </location>
</feature>
<accession>A0A161YPH8</accession>
<dbReference type="InterPro" id="IPR011010">
    <property type="entry name" value="DNA_brk_join_enz"/>
</dbReference>
<evidence type="ECO:0000313" key="5">
    <source>
        <dbReference type="Proteomes" id="UP000076603"/>
    </source>
</evidence>
<dbReference type="PATRIC" id="fig|1121326.3.peg.2518"/>
<dbReference type="InterPro" id="IPR002104">
    <property type="entry name" value="Integrase_catalytic"/>
</dbReference>
<dbReference type="STRING" id="1121326.CLMAG_25160"/>
<dbReference type="PROSITE" id="PS51898">
    <property type="entry name" value="TYR_RECOMBINASE"/>
    <property type="match status" value="1"/>
</dbReference>
<dbReference type="GO" id="GO:0003677">
    <property type="term" value="F:DNA binding"/>
    <property type="evidence" value="ECO:0007669"/>
    <property type="project" value="UniProtKB-KW"/>
</dbReference>
<dbReference type="GO" id="GO:0015074">
    <property type="term" value="P:DNA integration"/>
    <property type="evidence" value="ECO:0007669"/>
    <property type="project" value="InterPro"/>
</dbReference>
<keyword evidence="2" id="KW-0233">DNA recombination</keyword>
<keyword evidence="5" id="KW-1185">Reference proteome</keyword>
<sequence>MSFVDIRMEFDKLTNEGFILEKFIGDFKRYLFDKDCPLVRSKKTNTETLLELHKFDRFLLAAYPKLKCLADIKPAHIEYYKNFCKESFGNNNKTINIKIRAIRYFLAFLKNVKHLIKENVALDVPYFPVDEAKHPLHVPNSNLRIILGLLQQNFGLREVCITKLLAYLGLRLNEIFDLSITSVNMKEKELYIKRDIGYITYRIPDVLYSDLKEYIMIRSKLANSDSCNSLFLSSTGNPYPIREYQRKFKLTVIEADFKEPFTPRNVRATFAYRMAENIEEDNLKILLGQNKVKHYYVEDITSNPIIRE</sequence>
<evidence type="ECO:0000256" key="2">
    <source>
        <dbReference type="ARBA" id="ARBA00023172"/>
    </source>
</evidence>
<organism evidence="4 5">
    <name type="scientific">Clostridium magnum DSM 2767</name>
    <dbReference type="NCBI Taxonomy" id="1121326"/>
    <lineage>
        <taxon>Bacteria</taxon>
        <taxon>Bacillati</taxon>
        <taxon>Bacillota</taxon>
        <taxon>Clostridia</taxon>
        <taxon>Eubacteriales</taxon>
        <taxon>Clostridiaceae</taxon>
        <taxon>Clostridium</taxon>
    </lineage>
</organism>